<keyword evidence="2" id="KW-0677">Repeat</keyword>
<reference evidence="4 5" key="1">
    <citation type="submission" date="2023-03" db="EMBL/GenBank/DDBJ databases">
        <title>Genome sequence of Lichtheimia ornata CBS 291.66.</title>
        <authorList>
            <person name="Mohabir J.T."/>
            <person name="Shea T.P."/>
            <person name="Kurbessoian T."/>
            <person name="Berby B."/>
            <person name="Fontaine J."/>
            <person name="Livny J."/>
            <person name="Gnirke A."/>
            <person name="Stajich J.E."/>
            <person name="Cuomo C.A."/>
        </authorList>
    </citation>
    <scope>NUCLEOTIDE SEQUENCE [LARGE SCALE GENOMIC DNA]</scope>
    <source>
        <strain evidence="4">CBS 291.66</strain>
    </source>
</reference>
<keyword evidence="1" id="KW-0433">Leucine-rich repeat</keyword>
<dbReference type="PANTHER" id="PTHR48051:SF52">
    <property type="entry name" value="LEUCINE-RICH REPEAT PROTEIN 1"/>
    <property type="match status" value="1"/>
</dbReference>
<feature type="compositionally biased region" description="Polar residues" evidence="3">
    <location>
        <begin position="27"/>
        <end position="45"/>
    </location>
</feature>
<name>A0AAD7Y0E1_9FUNG</name>
<dbReference type="PANTHER" id="PTHR48051">
    <property type="match status" value="1"/>
</dbReference>
<evidence type="ECO:0000313" key="4">
    <source>
        <dbReference type="EMBL" id="KAJ8659693.1"/>
    </source>
</evidence>
<dbReference type="PROSITE" id="PS51450">
    <property type="entry name" value="LRR"/>
    <property type="match status" value="1"/>
</dbReference>
<feature type="compositionally biased region" description="Polar residues" evidence="3">
    <location>
        <begin position="82"/>
        <end position="92"/>
    </location>
</feature>
<keyword evidence="5" id="KW-1185">Reference proteome</keyword>
<dbReference type="InterPro" id="IPR003591">
    <property type="entry name" value="Leu-rich_rpt_typical-subtyp"/>
</dbReference>
<feature type="region of interest" description="Disordered" evidence="3">
    <location>
        <begin position="61"/>
        <end position="106"/>
    </location>
</feature>
<evidence type="ECO:0000313" key="5">
    <source>
        <dbReference type="Proteomes" id="UP001234581"/>
    </source>
</evidence>
<dbReference type="Pfam" id="PF00560">
    <property type="entry name" value="LRR_1"/>
    <property type="match status" value="1"/>
</dbReference>
<evidence type="ECO:0000256" key="1">
    <source>
        <dbReference type="ARBA" id="ARBA00022614"/>
    </source>
</evidence>
<protein>
    <submittedName>
        <fullName evidence="4">Uncharacterized protein</fullName>
    </submittedName>
</protein>
<feature type="compositionally biased region" description="Basic and acidic residues" evidence="3">
    <location>
        <begin position="69"/>
        <end position="80"/>
    </location>
</feature>
<gene>
    <name evidence="4" type="ORF">O0I10_004672</name>
</gene>
<comment type="caution">
    <text evidence="4">The sequence shown here is derived from an EMBL/GenBank/DDBJ whole genome shotgun (WGS) entry which is preliminary data.</text>
</comment>
<dbReference type="InterPro" id="IPR050216">
    <property type="entry name" value="LRR_domain-containing"/>
</dbReference>
<accession>A0AAD7Y0E1</accession>
<dbReference type="GO" id="GO:0005737">
    <property type="term" value="C:cytoplasm"/>
    <property type="evidence" value="ECO:0007669"/>
    <property type="project" value="TreeGrafter"/>
</dbReference>
<dbReference type="GeneID" id="83212085"/>
<sequence length="470" mass="53411">MGQTSSKSQGTLTFGHVATTNTTITTAQQPSTNITKNATQKQYPSSQLDLVTAKPHFYALMEKPLPNPKNDDTTRLDRVDSGYTSSSNNDLTQQQQQQQHNLISDSDKESLYNDVAYIDKKYYHQCNEPPPYAYNNIEPLDGKRFTFMDVYGDYNKSMQEIDASARRLINLSPNISCFKMIRRLNISHNYLTRLPDAIGRLENLEYLGLAYNQLVELPDTMSHLSNLNELDVSHNCLSDLTACFRIGSKKLHTIHAQNNAIEQLTYHIRNMTHLAFFNLSENPITVLPAEVAQLPYLRHMLLLGCPLKSNLTHALNHDPPSLREFCARITLRRQLNASHLPDHLIAYLATAKPCTSCRGPYFENYITRGQWIEKAEGLLPLEHRLCSAHWKDEDDRILHMFSSGQQAAVVSSCTRSHIGSSNSSNEDMAMVVEEQSSASTATDRWRTTQKRVNTHRWLTTKLKRPATKDN</sequence>
<dbReference type="SMART" id="SM00369">
    <property type="entry name" value="LRR_TYP"/>
    <property type="match status" value="4"/>
</dbReference>
<dbReference type="AlphaFoldDB" id="A0AAD7Y0E1"/>
<dbReference type="EMBL" id="JARTCD010000017">
    <property type="protein sequence ID" value="KAJ8659693.1"/>
    <property type="molecule type" value="Genomic_DNA"/>
</dbReference>
<dbReference type="RefSeq" id="XP_058344606.1">
    <property type="nucleotide sequence ID" value="XM_058484729.1"/>
</dbReference>
<dbReference type="Gene3D" id="3.80.10.10">
    <property type="entry name" value="Ribonuclease Inhibitor"/>
    <property type="match status" value="1"/>
</dbReference>
<dbReference type="Proteomes" id="UP001234581">
    <property type="component" value="Unassembled WGS sequence"/>
</dbReference>
<proteinExistence type="predicted"/>
<organism evidence="4 5">
    <name type="scientific">Lichtheimia ornata</name>
    <dbReference type="NCBI Taxonomy" id="688661"/>
    <lineage>
        <taxon>Eukaryota</taxon>
        <taxon>Fungi</taxon>
        <taxon>Fungi incertae sedis</taxon>
        <taxon>Mucoromycota</taxon>
        <taxon>Mucoromycotina</taxon>
        <taxon>Mucoromycetes</taxon>
        <taxon>Mucorales</taxon>
        <taxon>Lichtheimiaceae</taxon>
        <taxon>Lichtheimia</taxon>
    </lineage>
</organism>
<evidence type="ECO:0000256" key="3">
    <source>
        <dbReference type="SAM" id="MobiDB-lite"/>
    </source>
</evidence>
<dbReference type="SUPFAM" id="SSF52058">
    <property type="entry name" value="L domain-like"/>
    <property type="match status" value="1"/>
</dbReference>
<dbReference type="InterPro" id="IPR032675">
    <property type="entry name" value="LRR_dom_sf"/>
</dbReference>
<evidence type="ECO:0000256" key="2">
    <source>
        <dbReference type="ARBA" id="ARBA00022737"/>
    </source>
</evidence>
<dbReference type="SMART" id="SM00364">
    <property type="entry name" value="LRR_BAC"/>
    <property type="match status" value="3"/>
</dbReference>
<dbReference type="InterPro" id="IPR001611">
    <property type="entry name" value="Leu-rich_rpt"/>
</dbReference>
<feature type="region of interest" description="Disordered" evidence="3">
    <location>
        <begin position="23"/>
        <end position="45"/>
    </location>
</feature>